<keyword evidence="2" id="KW-1185">Reference proteome</keyword>
<sequence length="101" mass="11223">MTQLADRVYTAPSDIGRLSLLIEGLPDEAQVDLVLIDGSRQVGVVTTRPSLQTFLDPAGNEGVNAVVRLDDPNIANRTRYLWLDEILEIRPIHTADRPFAR</sequence>
<accession>A0ABY3XE44</accession>
<organism evidence="1 2">
    <name type="scientific">Lysobacter gummosus</name>
    <dbReference type="NCBI Taxonomy" id="262324"/>
    <lineage>
        <taxon>Bacteria</taxon>
        <taxon>Pseudomonadati</taxon>
        <taxon>Pseudomonadota</taxon>
        <taxon>Gammaproteobacteria</taxon>
        <taxon>Lysobacterales</taxon>
        <taxon>Lysobacteraceae</taxon>
        <taxon>Lysobacter</taxon>
    </lineage>
</organism>
<gene>
    <name evidence="1" type="ORF">MOV92_24590</name>
</gene>
<evidence type="ECO:0000313" key="1">
    <source>
        <dbReference type="EMBL" id="UNP29592.1"/>
    </source>
</evidence>
<dbReference type="Gene3D" id="2.30.30.720">
    <property type="entry name" value="Protein of unknown function (DUF3247)"/>
    <property type="match status" value="1"/>
</dbReference>
<protein>
    <submittedName>
        <fullName evidence="1">DUF3247 family protein</fullName>
    </submittedName>
</protein>
<dbReference type="Proteomes" id="UP000829194">
    <property type="component" value="Chromosome"/>
</dbReference>
<dbReference type="RefSeq" id="WP_057945711.1">
    <property type="nucleotide sequence ID" value="NZ_CP011131.1"/>
</dbReference>
<dbReference type="EMBL" id="CP093547">
    <property type="protein sequence ID" value="UNP29592.1"/>
    <property type="molecule type" value="Genomic_DNA"/>
</dbReference>
<dbReference type="InterPro" id="IPR021649">
    <property type="entry name" value="DUF3247"/>
</dbReference>
<name>A0ABY3XE44_9GAMM</name>
<evidence type="ECO:0000313" key="2">
    <source>
        <dbReference type="Proteomes" id="UP000829194"/>
    </source>
</evidence>
<dbReference type="Pfam" id="PF11607">
    <property type="entry name" value="DUF3247"/>
    <property type="match status" value="1"/>
</dbReference>
<proteinExistence type="predicted"/>
<reference evidence="1 2" key="1">
    <citation type="submission" date="2022-03" db="EMBL/GenBank/DDBJ databases">
        <title>Complete genome sequence of Lysobacter capsici VKM B-2533 and Lysobacter gummosus 10.1.1, promising sources of lytic agents.</title>
        <authorList>
            <person name="Tarlachkov S.V."/>
            <person name="Kudryakova I.V."/>
            <person name="Afoshin A.S."/>
            <person name="Leontyevskaya E.A."/>
            <person name="Leontyevskaya N.V."/>
        </authorList>
    </citation>
    <scope>NUCLEOTIDE SEQUENCE [LARGE SCALE GENOMIC DNA]</scope>
    <source>
        <strain evidence="1 2">10.1.1</strain>
    </source>
</reference>